<dbReference type="InterPro" id="IPR050498">
    <property type="entry name" value="Ycf3"/>
</dbReference>
<dbReference type="Proteomes" id="UP000808337">
    <property type="component" value="Unassembled WGS sequence"/>
</dbReference>
<comment type="caution">
    <text evidence="3">The sequence shown here is derived from an EMBL/GenBank/DDBJ whole genome shotgun (WGS) entry which is preliminary data.</text>
</comment>
<dbReference type="PANTHER" id="PTHR44858">
    <property type="entry name" value="TETRATRICOPEPTIDE REPEAT PROTEIN 6"/>
    <property type="match status" value="1"/>
</dbReference>
<evidence type="ECO:0000313" key="3">
    <source>
        <dbReference type="EMBL" id="MBK9982870.1"/>
    </source>
</evidence>
<protein>
    <recommendedName>
        <fullName evidence="5">Tetratricopeptide repeat protein</fullName>
    </recommendedName>
</protein>
<proteinExistence type="predicted"/>
<evidence type="ECO:0000256" key="2">
    <source>
        <dbReference type="ARBA" id="ARBA00022803"/>
    </source>
</evidence>
<organism evidence="3 4">
    <name type="scientific">Candidatus Opimibacter skivensis</name>
    <dbReference type="NCBI Taxonomy" id="2982028"/>
    <lineage>
        <taxon>Bacteria</taxon>
        <taxon>Pseudomonadati</taxon>
        <taxon>Bacteroidota</taxon>
        <taxon>Saprospiria</taxon>
        <taxon>Saprospirales</taxon>
        <taxon>Saprospiraceae</taxon>
        <taxon>Candidatus Opimibacter</taxon>
    </lineage>
</organism>
<sequence length="271" mass="30611">MNCLIGALLFSCFVLSHGDLDLRILEKSNQIASDPLDQELYLERGELYILHEEYLKAKLDFTFCLDHKLDNIHVLLGMSKSLLYLNSPDSALQYVERVLTLEQTHLSALELKGTILSALGNYCAAATTMEQLISLAERPSPALFLEASKDWSSCIENGSSQKEVKILEDGIKRIGTIGVIQKQLVSSYKRLGRYEDAIQLMSSIIEQSNLKIRPYFERAQLYIEMHSPDKAKEDLNMSLSLIDKLPVQKKSLASIENMRSEIVVLLSELKK</sequence>
<dbReference type="AlphaFoldDB" id="A0A9D7XP58"/>
<accession>A0A9D7XP58</accession>
<evidence type="ECO:0000313" key="4">
    <source>
        <dbReference type="Proteomes" id="UP000808337"/>
    </source>
</evidence>
<dbReference type="Gene3D" id="1.25.40.10">
    <property type="entry name" value="Tetratricopeptide repeat domain"/>
    <property type="match status" value="2"/>
</dbReference>
<keyword evidence="1" id="KW-0677">Repeat</keyword>
<name>A0A9D7XP58_9BACT</name>
<gene>
    <name evidence="3" type="ORF">IPP15_10700</name>
</gene>
<dbReference type="PANTHER" id="PTHR44858:SF1">
    <property type="entry name" value="UDP-N-ACETYLGLUCOSAMINE--PEPTIDE N-ACETYLGLUCOSAMINYLTRANSFERASE SPINDLY-RELATED"/>
    <property type="match status" value="1"/>
</dbReference>
<evidence type="ECO:0008006" key="5">
    <source>
        <dbReference type="Google" id="ProtNLM"/>
    </source>
</evidence>
<dbReference type="InterPro" id="IPR011990">
    <property type="entry name" value="TPR-like_helical_dom_sf"/>
</dbReference>
<reference evidence="3 4" key="1">
    <citation type="submission" date="2020-10" db="EMBL/GenBank/DDBJ databases">
        <title>Connecting structure to function with the recovery of over 1000 high-quality activated sludge metagenome-assembled genomes encoding full-length rRNA genes using long-read sequencing.</title>
        <authorList>
            <person name="Singleton C.M."/>
            <person name="Petriglieri F."/>
            <person name="Kristensen J.M."/>
            <person name="Kirkegaard R.H."/>
            <person name="Michaelsen T.Y."/>
            <person name="Andersen M.H."/>
            <person name="Karst S.M."/>
            <person name="Dueholm M.S."/>
            <person name="Nielsen P.H."/>
            <person name="Albertsen M."/>
        </authorList>
    </citation>
    <scope>NUCLEOTIDE SEQUENCE [LARGE SCALE GENOMIC DNA]</scope>
    <source>
        <strain evidence="3">Ribe_18-Q3-R11-54_MAXAC.273</strain>
    </source>
</reference>
<dbReference type="SUPFAM" id="SSF48452">
    <property type="entry name" value="TPR-like"/>
    <property type="match status" value="2"/>
</dbReference>
<dbReference type="EMBL" id="JADKGY010000008">
    <property type="protein sequence ID" value="MBK9982870.1"/>
    <property type="molecule type" value="Genomic_DNA"/>
</dbReference>
<keyword evidence="2" id="KW-0802">TPR repeat</keyword>
<evidence type="ECO:0000256" key="1">
    <source>
        <dbReference type="ARBA" id="ARBA00022737"/>
    </source>
</evidence>